<dbReference type="EnsemblMetazoa" id="SMAR003624-RA">
    <property type="protein sequence ID" value="SMAR003624-PA"/>
    <property type="gene ID" value="SMAR003624"/>
</dbReference>
<reference evidence="2" key="1">
    <citation type="submission" date="2011-05" db="EMBL/GenBank/DDBJ databases">
        <authorList>
            <person name="Richards S.R."/>
            <person name="Qu J."/>
            <person name="Jiang H."/>
            <person name="Jhangiani S.N."/>
            <person name="Agravi P."/>
            <person name="Goodspeed R."/>
            <person name="Gross S."/>
            <person name="Mandapat C."/>
            <person name="Jackson L."/>
            <person name="Mathew T."/>
            <person name="Pu L."/>
            <person name="Thornton R."/>
            <person name="Saada N."/>
            <person name="Wilczek-Boney K.B."/>
            <person name="Lee S."/>
            <person name="Kovar C."/>
            <person name="Wu Y."/>
            <person name="Scherer S.E."/>
            <person name="Worley K.C."/>
            <person name="Muzny D.M."/>
            <person name="Gibbs R."/>
        </authorList>
    </citation>
    <scope>NUCLEOTIDE SEQUENCE</scope>
    <source>
        <strain evidence="2">Brora</strain>
    </source>
</reference>
<reference evidence="1" key="2">
    <citation type="submission" date="2015-02" db="UniProtKB">
        <authorList>
            <consortium name="EnsemblMetazoa"/>
        </authorList>
    </citation>
    <scope>IDENTIFICATION</scope>
</reference>
<proteinExistence type="predicted"/>
<evidence type="ECO:0000313" key="2">
    <source>
        <dbReference type="Proteomes" id="UP000014500"/>
    </source>
</evidence>
<organism evidence="1 2">
    <name type="scientific">Strigamia maritima</name>
    <name type="common">European centipede</name>
    <name type="synonym">Geophilus maritimus</name>
    <dbReference type="NCBI Taxonomy" id="126957"/>
    <lineage>
        <taxon>Eukaryota</taxon>
        <taxon>Metazoa</taxon>
        <taxon>Ecdysozoa</taxon>
        <taxon>Arthropoda</taxon>
        <taxon>Myriapoda</taxon>
        <taxon>Chilopoda</taxon>
        <taxon>Pleurostigmophora</taxon>
        <taxon>Geophilomorpha</taxon>
        <taxon>Linotaeniidae</taxon>
        <taxon>Strigamia</taxon>
    </lineage>
</organism>
<sequence length="60" mass="7063">MAMRELRVGEVLIRQHRGPDDTSLHSEKHIRAFTFCREVSHYNGNSTPFEMEDNMELVMI</sequence>
<evidence type="ECO:0000313" key="1">
    <source>
        <dbReference type="EnsemblMetazoa" id="SMAR003624-PA"/>
    </source>
</evidence>
<dbReference type="Proteomes" id="UP000014500">
    <property type="component" value="Unassembled WGS sequence"/>
</dbReference>
<keyword evidence="2" id="KW-1185">Reference proteome</keyword>
<dbReference type="AlphaFoldDB" id="T1IRD6"/>
<accession>T1IRD6</accession>
<dbReference type="PhylomeDB" id="T1IRD6"/>
<dbReference type="HOGENOM" id="CLU_2944611_0_0_1"/>
<protein>
    <submittedName>
        <fullName evidence="1">Uncharacterized protein</fullName>
    </submittedName>
</protein>
<dbReference type="EMBL" id="JH431353">
    <property type="status" value="NOT_ANNOTATED_CDS"/>
    <property type="molecule type" value="Genomic_DNA"/>
</dbReference>
<name>T1IRD6_STRMM</name>